<dbReference type="KEGG" id="apuu:APUU_10477S"/>
<comment type="subcellular location">
    <subcellularLocation>
        <location evidence="1">Membrane</location>
        <topology evidence="1">Multi-pass membrane protein</topology>
    </subcellularLocation>
</comment>
<dbReference type="Proteomes" id="UP000654913">
    <property type="component" value="Chromosome 1"/>
</dbReference>
<evidence type="ECO:0000259" key="8">
    <source>
        <dbReference type="Pfam" id="PF20684"/>
    </source>
</evidence>
<feature type="transmembrane region" description="Helical" evidence="7">
    <location>
        <begin position="126"/>
        <end position="153"/>
    </location>
</feature>
<keyword evidence="2 7" id="KW-0812">Transmembrane</keyword>
<evidence type="ECO:0000313" key="10">
    <source>
        <dbReference type="Proteomes" id="UP000654913"/>
    </source>
</evidence>
<dbReference type="OrthoDB" id="5398233at2759"/>
<keyword evidence="10" id="KW-1185">Reference proteome</keyword>
<reference evidence="9" key="2">
    <citation type="submission" date="2021-02" db="EMBL/GenBank/DDBJ databases">
        <title>Aspergillus puulaauensis MK2 genome sequence.</title>
        <authorList>
            <person name="Futagami T."/>
            <person name="Mori K."/>
            <person name="Kadooka C."/>
            <person name="Tanaka T."/>
        </authorList>
    </citation>
    <scope>NUCLEOTIDE SEQUENCE</scope>
    <source>
        <strain evidence="9">MK2</strain>
    </source>
</reference>
<evidence type="ECO:0000256" key="7">
    <source>
        <dbReference type="SAM" id="Phobius"/>
    </source>
</evidence>
<evidence type="ECO:0000256" key="5">
    <source>
        <dbReference type="ARBA" id="ARBA00038359"/>
    </source>
</evidence>
<dbReference type="PANTHER" id="PTHR33048:SF152">
    <property type="entry name" value="INTEGRAL MEMBRANE PROTEIN"/>
    <property type="match status" value="1"/>
</dbReference>
<dbReference type="EMBL" id="AP024443">
    <property type="protein sequence ID" value="BCS17649.1"/>
    <property type="molecule type" value="Genomic_DNA"/>
</dbReference>
<feature type="domain" description="Rhodopsin" evidence="8">
    <location>
        <begin position="22"/>
        <end position="265"/>
    </location>
</feature>
<feature type="transmembrane region" description="Helical" evidence="7">
    <location>
        <begin position="240"/>
        <end position="259"/>
    </location>
</feature>
<reference evidence="9" key="1">
    <citation type="submission" date="2021-01" db="EMBL/GenBank/DDBJ databases">
        <authorList>
            <consortium name="Aspergillus puulaauensis MK2 genome sequencing consortium"/>
            <person name="Kazuki M."/>
            <person name="Futagami T."/>
        </authorList>
    </citation>
    <scope>NUCLEOTIDE SEQUENCE</scope>
    <source>
        <strain evidence="9">MK2</strain>
    </source>
</reference>
<evidence type="ECO:0000256" key="4">
    <source>
        <dbReference type="ARBA" id="ARBA00023136"/>
    </source>
</evidence>
<gene>
    <name evidence="9" type="ORF">APUU_10477S</name>
</gene>
<dbReference type="AlphaFoldDB" id="A0A7R8AFK9"/>
<evidence type="ECO:0000256" key="2">
    <source>
        <dbReference type="ARBA" id="ARBA00022692"/>
    </source>
</evidence>
<dbReference type="PANTHER" id="PTHR33048">
    <property type="entry name" value="PTH11-LIKE INTEGRAL MEMBRANE PROTEIN (AFU_ORTHOLOGUE AFUA_5G11245)"/>
    <property type="match status" value="1"/>
</dbReference>
<dbReference type="GeneID" id="64967654"/>
<dbReference type="Pfam" id="PF20684">
    <property type="entry name" value="Fung_rhodopsin"/>
    <property type="match status" value="1"/>
</dbReference>
<feature type="transmembrane region" description="Helical" evidence="7">
    <location>
        <begin position="173"/>
        <end position="194"/>
    </location>
</feature>
<dbReference type="GO" id="GO:0016020">
    <property type="term" value="C:membrane"/>
    <property type="evidence" value="ECO:0007669"/>
    <property type="project" value="UniProtKB-SubCell"/>
</dbReference>
<feature type="region of interest" description="Disordered" evidence="6">
    <location>
        <begin position="318"/>
        <end position="352"/>
    </location>
</feature>
<dbReference type="InterPro" id="IPR049326">
    <property type="entry name" value="Rhodopsin_dom_fungi"/>
</dbReference>
<comment type="similarity">
    <text evidence="5">Belongs to the SAT4 family.</text>
</comment>
<accession>A0A7R8AFK9</accession>
<dbReference type="InterPro" id="IPR052337">
    <property type="entry name" value="SAT4-like"/>
</dbReference>
<evidence type="ECO:0000256" key="1">
    <source>
        <dbReference type="ARBA" id="ARBA00004141"/>
    </source>
</evidence>
<organism evidence="9 10">
    <name type="scientific">Aspergillus puulaauensis</name>
    <dbReference type="NCBI Taxonomy" id="1220207"/>
    <lineage>
        <taxon>Eukaryota</taxon>
        <taxon>Fungi</taxon>
        <taxon>Dikarya</taxon>
        <taxon>Ascomycota</taxon>
        <taxon>Pezizomycotina</taxon>
        <taxon>Eurotiomycetes</taxon>
        <taxon>Eurotiomycetidae</taxon>
        <taxon>Eurotiales</taxon>
        <taxon>Aspergillaceae</taxon>
        <taxon>Aspergillus</taxon>
    </lineage>
</organism>
<name>A0A7R8AFK9_9EURO</name>
<protein>
    <recommendedName>
        <fullName evidence="8">Rhodopsin domain-containing protein</fullName>
    </recommendedName>
</protein>
<keyword evidence="3 7" id="KW-1133">Transmembrane helix</keyword>
<proteinExistence type="inferred from homology"/>
<feature type="transmembrane region" description="Helical" evidence="7">
    <location>
        <begin position="13"/>
        <end position="30"/>
    </location>
</feature>
<evidence type="ECO:0000313" key="9">
    <source>
        <dbReference type="EMBL" id="BCS17649.1"/>
    </source>
</evidence>
<keyword evidence="4 7" id="KW-0472">Membrane</keyword>
<evidence type="ECO:0000256" key="3">
    <source>
        <dbReference type="ARBA" id="ARBA00022989"/>
    </source>
</evidence>
<feature type="transmembrane region" description="Helical" evidence="7">
    <location>
        <begin position="206"/>
        <end position="228"/>
    </location>
</feature>
<feature type="transmembrane region" description="Helical" evidence="7">
    <location>
        <begin position="83"/>
        <end position="114"/>
    </location>
</feature>
<sequence>MVYNLTAELFAEWALGILVAGVRIYTRCFIDNRNLYWDDMFLILGLVFWTVMTVTLYLCTAVYSSNIGLDTETALQVPDSEVALYKIGSVCAFVAWLAYILAVWAFKGVLVFLYTRLTMGLWQHRLSLVVGALTACTFLTSLIFDLAVCHPIHKNWQVKPYAGDNCTIRPLNYIVIEVLSIITDLAIMCVPIPLVIVARIPSSQKLILAALFCSGIFVMICAILRAYYSVTQIDTLATALGWASRECFVSVFIVCAPGIKPLFTRFRWFRTYGSSNGYTNTNTNSNAKSRGTGKVFSSKNSHNFNTLVSAHEREPYEMDTSVGWKKGKKSRGSSEESQEHIISSTPDGMGIRVTTDVHLALEESRTRRSSFESKG</sequence>
<dbReference type="RefSeq" id="XP_041549843.1">
    <property type="nucleotide sequence ID" value="XM_041701229.1"/>
</dbReference>
<evidence type="ECO:0000256" key="6">
    <source>
        <dbReference type="SAM" id="MobiDB-lite"/>
    </source>
</evidence>
<feature type="transmembrane region" description="Helical" evidence="7">
    <location>
        <begin position="42"/>
        <end position="63"/>
    </location>
</feature>